<organism evidence="2 3">
    <name type="scientific">Bionectria ochroleuca</name>
    <name type="common">Gliocladium roseum</name>
    <dbReference type="NCBI Taxonomy" id="29856"/>
    <lineage>
        <taxon>Eukaryota</taxon>
        <taxon>Fungi</taxon>
        <taxon>Dikarya</taxon>
        <taxon>Ascomycota</taxon>
        <taxon>Pezizomycotina</taxon>
        <taxon>Sordariomycetes</taxon>
        <taxon>Hypocreomycetidae</taxon>
        <taxon>Hypocreales</taxon>
        <taxon>Bionectriaceae</taxon>
        <taxon>Clonostachys</taxon>
    </lineage>
</organism>
<accession>A0A8H7NN96</accession>
<evidence type="ECO:0000313" key="2">
    <source>
        <dbReference type="EMBL" id="KAF9758853.1"/>
    </source>
</evidence>
<feature type="region of interest" description="Disordered" evidence="1">
    <location>
        <begin position="1"/>
        <end position="54"/>
    </location>
</feature>
<dbReference type="EMBL" id="JADCTT010000001">
    <property type="protein sequence ID" value="KAF9758853.1"/>
    <property type="molecule type" value="Genomic_DNA"/>
</dbReference>
<feature type="region of interest" description="Disordered" evidence="1">
    <location>
        <begin position="83"/>
        <end position="106"/>
    </location>
</feature>
<dbReference type="AlphaFoldDB" id="A0A8H7NN96"/>
<name>A0A8H7NN96_BIOOC</name>
<proteinExistence type="predicted"/>
<comment type="caution">
    <text evidence="2">The sequence shown here is derived from an EMBL/GenBank/DDBJ whole genome shotgun (WGS) entry which is preliminary data.</text>
</comment>
<sequence>MERQSSPRYQAAELRAGGKASAEQSKSRPPQKEILVPQPMTAQHALPNSQRTGGLSGITLDQVGSTAVRLNFEAARRVNALGERQASDNASHLRPSASHLLQSMLQ</sequence>
<evidence type="ECO:0000313" key="3">
    <source>
        <dbReference type="Proteomes" id="UP000616885"/>
    </source>
</evidence>
<dbReference type="Proteomes" id="UP000616885">
    <property type="component" value="Unassembled WGS sequence"/>
</dbReference>
<reference evidence="2" key="1">
    <citation type="submission" date="2020-10" db="EMBL/GenBank/DDBJ databases">
        <title>High-Quality Genome Resource of Clonostachys rosea strain S41 by Oxford Nanopore Long-Read Sequencing.</title>
        <authorList>
            <person name="Wang H."/>
        </authorList>
    </citation>
    <scope>NUCLEOTIDE SEQUENCE</scope>
    <source>
        <strain evidence="2">S41</strain>
    </source>
</reference>
<protein>
    <submittedName>
        <fullName evidence="2">Uncharacterized protein</fullName>
    </submittedName>
</protein>
<evidence type="ECO:0000256" key="1">
    <source>
        <dbReference type="SAM" id="MobiDB-lite"/>
    </source>
</evidence>
<gene>
    <name evidence="2" type="ORF">IM811_000547</name>
</gene>